<keyword evidence="1" id="KW-1133">Transmembrane helix</keyword>
<keyword evidence="3" id="KW-1185">Reference proteome</keyword>
<keyword evidence="1" id="KW-0472">Membrane</keyword>
<evidence type="ECO:0000313" key="3">
    <source>
        <dbReference type="Proteomes" id="UP000184292"/>
    </source>
</evidence>
<dbReference type="Proteomes" id="UP000184292">
    <property type="component" value="Unassembled WGS sequence"/>
</dbReference>
<protein>
    <submittedName>
        <fullName evidence="2">Ceramidase</fullName>
    </submittedName>
</protein>
<dbReference type="AlphaFoldDB" id="A0A1M6AT67"/>
<dbReference type="EMBL" id="FQYO01000001">
    <property type="protein sequence ID" value="SHI39676.1"/>
    <property type="molecule type" value="Genomic_DNA"/>
</dbReference>
<feature type="transmembrane region" description="Helical" evidence="1">
    <location>
        <begin position="133"/>
        <end position="151"/>
    </location>
</feature>
<feature type="transmembrane region" description="Helical" evidence="1">
    <location>
        <begin position="181"/>
        <end position="203"/>
    </location>
</feature>
<evidence type="ECO:0000313" key="2">
    <source>
        <dbReference type="EMBL" id="SHI39676.1"/>
    </source>
</evidence>
<sequence>MDWTAQVDGYCERVGPGLWAEPVNAVTNLAFLFVAVLAWRAAREPGGWTLSAMLGVIGVASGLFHTAATVATGALDSLSIAVFAFTYLWLATGDFLGLHGKLRAGVFAGFVLLLVAAVRYAVITAPVLGENAAYLGIWALILGWGLGLRGMGLAAGRGLLIAAVILGLSILLRALDGRLCGSLSIGTHWLWHLLNAAALWWMIEVRRRHLGGAARA</sequence>
<dbReference type="OrthoDB" id="277121at2"/>
<feature type="transmembrane region" description="Helical" evidence="1">
    <location>
        <begin position="70"/>
        <end position="90"/>
    </location>
</feature>
<organism evidence="2 3">
    <name type="scientific">Wenxinia saemankumensis</name>
    <dbReference type="NCBI Taxonomy" id="1447782"/>
    <lineage>
        <taxon>Bacteria</taxon>
        <taxon>Pseudomonadati</taxon>
        <taxon>Pseudomonadota</taxon>
        <taxon>Alphaproteobacteria</taxon>
        <taxon>Rhodobacterales</taxon>
        <taxon>Roseobacteraceae</taxon>
        <taxon>Wenxinia</taxon>
    </lineage>
</organism>
<evidence type="ECO:0000256" key="1">
    <source>
        <dbReference type="SAM" id="Phobius"/>
    </source>
</evidence>
<feature type="transmembrane region" description="Helical" evidence="1">
    <location>
        <begin position="22"/>
        <end position="39"/>
    </location>
</feature>
<gene>
    <name evidence="2" type="ORF">SAMN05444417_0610</name>
</gene>
<dbReference type="STRING" id="1447782.SAMN05444417_0610"/>
<reference evidence="2 3" key="1">
    <citation type="submission" date="2016-11" db="EMBL/GenBank/DDBJ databases">
        <authorList>
            <person name="Jaros S."/>
            <person name="Januszkiewicz K."/>
            <person name="Wedrychowicz H."/>
        </authorList>
    </citation>
    <scope>NUCLEOTIDE SEQUENCE [LARGE SCALE GENOMIC DNA]</scope>
    <source>
        <strain evidence="2 3">DSM 100565</strain>
    </source>
</reference>
<proteinExistence type="predicted"/>
<dbReference type="RefSeq" id="WP_073326317.1">
    <property type="nucleotide sequence ID" value="NZ_FQYO01000001.1"/>
</dbReference>
<feature type="transmembrane region" description="Helical" evidence="1">
    <location>
        <begin position="46"/>
        <end position="64"/>
    </location>
</feature>
<feature type="transmembrane region" description="Helical" evidence="1">
    <location>
        <begin position="102"/>
        <end position="121"/>
    </location>
</feature>
<keyword evidence="1" id="KW-0812">Transmembrane</keyword>
<accession>A0A1M6AT67</accession>
<name>A0A1M6AT67_9RHOB</name>
<feature type="transmembrane region" description="Helical" evidence="1">
    <location>
        <begin position="158"/>
        <end position="175"/>
    </location>
</feature>